<evidence type="ECO:0000256" key="1">
    <source>
        <dbReference type="SAM" id="MobiDB-lite"/>
    </source>
</evidence>
<accession>W6ZCR0</accession>
<reference evidence="2 3" key="1">
    <citation type="journal article" date="2013" name="PLoS Genet.">
        <title>Comparative genome structure, secondary metabolite, and effector coding capacity across Cochliobolus pathogens.</title>
        <authorList>
            <person name="Condon B.J."/>
            <person name="Leng Y."/>
            <person name="Wu D."/>
            <person name="Bushley K.E."/>
            <person name="Ohm R.A."/>
            <person name="Otillar R."/>
            <person name="Martin J."/>
            <person name="Schackwitz W."/>
            <person name="Grimwood J."/>
            <person name="MohdZainudin N."/>
            <person name="Xue C."/>
            <person name="Wang R."/>
            <person name="Manning V.A."/>
            <person name="Dhillon B."/>
            <person name="Tu Z.J."/>
            <person name="Steffenson B.J."/>
            <person name="Salamov A."/>
            <person name="Sun H."/>
            <person name="Lowry S."/>
            <person name="LaButti K."/>
            <person name="Han J."/>
            <person name="Copeland A."/>
            <person name="Lindquist E."/>
            <person name="Barry K."/>
            <person name="Schmutz J."/>
            <person name="Baker S.E."/>
            <person name="Ciuffetti L.M."/>
            <person name="Grigoriev I.V."/>
            <person name="Zhong S."/>
            <person name="Turgeon B.G."/>
        </authorList>
    </citation>
    <scope>NUCLEOTIDE SEQUENCE [LARGE SCALE GENOMIC DNA]</scope>
    <source>
        <strain evidence="2 3">ATCC 44560</strain>
    </source>
</reference>
<dbReference type="AlphaFoldDB" id="W6ZCR0"/>
<dbReference type="Proteomes" id="UP000054032">
    <property type="component" value="Unassembled WGS sequence"/>
</dbReference>
<dbReference type="HOGENOM" id="CLU_3032002_0_0_1"/>
<keyword evidence="3" id="KW-1185">Reference proteome</keyword>
<feature type="compositionally biased region" description="Low complexity" evidence="1">
    <location>
        <begin position="15"/>
        <end position="28"/>
    </location>
</feature>
<feature type="region of interest" description="Disordered" evidence="1">
    <location>
        <begin position="15"/>
        <end position="55"/>
    </location>
</feature>
<protein>
    <submittedName>
        <fullName evidence="2">Uncharacterized protein</fullName>
    </submittedName>
</protein>
<dbReference type="GeneID" id="19126443"/>
<dbReference type="EMBL" id="KI963930">
    <property type="protein sequence ID" value="EUC49607.1"/>
    <property type="molecule type" value="Genomic_DNA"/>
</dbReference>
<proteinExistence type="predicted"/>
<gene>
    <name evidence="2" type="ORF">COCMIDRAFT_84330</name>
</gene>
<dbReference type="RefSeq" id="XP_007683904.1">
    <property type="nucleotide sequence ID" value="XM_007685714.1"/>
</dbReference>
<evidence type="ECO:0000313" key="2">
    <source>
        <dbReference type="EMBL" id="EUC49607.1"/>
    </source>
</evidence>
<feature type="compositionally biased region" description="Pro residues" evidence="1">
    <location>
        <begin position="29"/>
        <end position="46"/>
    </location>
</feature>
<sequence length="55" mass="5939">MQKLAGFSCVSSCIRGSSSWQFSPQSRSLPPPPTPSPFPRPTPPLTQVPLTHTFA</sequence>
<name>W6ZCR0_COCMI</name>
<evidence type="ECO:0000313" key="3">
    <source>
        <dbReference type="Proteomes" id="UP000054032"/>
    </source>
</evidence>
<dbReference type="KEGG" id="bor:COCMIDRAFT_84330"/>
<organism evidence="2 3">
    <name type="scientific">Bipolaris oryzae ATCC 44560</name>
    <dbReference type="NCBI Taxonomy" id="930090"/>
    <lineage>
        <taxon>Eukaryota</taxon>
        <taxon>Fungi</taxon>
        <taxon>Dikarya</taxon>
        <taxon>Ascomycota</taxon>
        <taxon>Pezizomycotina</taxon>
        <taxon>Dothideomycetes</taxon>
        <taxon>Pleosporomycetidae</taxon>
        <taxon>Pleosporales</taxon>
        <taxon>Pleosporineae</taxon>
        <taxon>Pleosporaceae</taxon>
        <taxon>Bipolaris</taxon>
    </lineage>
</organism>